<accession>A0A9P4MRP0</accession>
<feature type="non-terminal residue" evidence="1">
    <location>
        <position position="93"/>
    </location>
</feature>
<dbReference type="PANTHER" id="PTHR47843:SF2">
    <property type="entry name" value="BTB DOMAIN-CONTAINING PROTEIN"/>
    <property type="match status" value="1"/>
</dbReference>
<sequence length="93" mass="10479">LILKSSNFFAIATNGRWKESEDSCVYLAESTPEIFNLYLNYLYTHILHLDLCVPSTSSNTTVVDECEALVKGFRLGDFVQDTSFTDMVTDSLL</sequence>
<dbReference type="Gene3D" id="3.30.710.10">
    <property type="entry name" value="Potassium Channel Kv1.1, Chain A"/>
    <property type="match status" value="1"/>
</dbReference>
<dbReference type="InterPro" id="IPR011333">
    <property type="entry name" value="SKP1/BTB/POZ_sf"/>
</dbReference>
<dbReference type="OrthoDB" id="1022638at2759"/>
<reference evidence="1" key="1">
    <citation type="journal article" date="2020" name="Stud. Mycol.">
        <title>101 Dothideomycetes genomes: a test case for predicting lifestyles and emergence of pathogens.</title>
        <authorList>
            <person name="Haridas S."/>
            <person name="Albert R."/>
            <person name="Binder M."/>
            <person name="Bloem J."/>
            <person name="Labutti K."/>
            <person name="Salamov A."/>
            <person name="Andreopoulos B."/>
            <person name="Baker S."/>
            <person name="Barry K."/>
            <person name="Bills G."/>
            <person name="Bluhm B."/>
            <person name="Cannon C."/>
            <person name="Castanera R."/>
            <person name="Culley D."/>
            <person name="Daum C."/>
            <person name="Ezra D."/>
            <person name="Gonzalez J."/>
            <person name="Henrissat B."/>
            <person name="Kuo A."/>
            <person name="Liang C."/>
            <person name="Lipzen A."/>
            <person name="Lutzoni F."/>
            <person name="Magnuson J."/>
            <person name="Mondo S."/>
            <person name="Nolan M."/>
            <person name="Ohm R."/>
            <person name="Pangilinan J."/>
            <person name="Park H.-J."/>
            <person name="Ramirez L."/>
            <person name="Alfaro M."/>
            <person name="Sun H."/>
            <person name="Tritt A."/>
            <person name="Yoshinaga Y."/>
            <person name="Zwiers L.-H."/>
            <person name="Turgeon B."/>
            <person name="Goodwin S."/>
            <person name="Spatafora J."/>
            <person name="Crous P."/>
            <person name="Grigoriev I."/>
        </authorList>
    </citation>
    <scope>NUCLEOTIDE SEQUENCE</scope>
    <source>
        <strain evidence="1">ATCC 74209</strain>
    </source>
</reference>
<feature type="non-terminal residue" evidence="1">
    <location>
        <position position="1"/>
    </location>
</feature>
<dbReference type="AlphaFoldDB" id="A0A9P4MRP0"/>
<evidence type="ECO:0000313" key="1">
    <source>
        <dbReference type="EMBL" id="KAF2203229.1"/>
    </source>
</evidence>
<protein>
    <recommendedName>
        <fullName evidence="3">BTB domain-containing protein</fullName>
    </recommendedName>
</protein>
<dbReference type="PANTHER" id="PTHR47843">
    <property type="entry name" value="BTB DOMAIN-CONTAINING PROTEIN-RELATED"/>
    <property type="match status" value="1"/>
</dbReference>
<evidence type="ECO:0000313" key="2">
    <source>
        <dbReference type="Proteomes" id="UP000799536"/>
    </source>
</evidence>
<dbReference type="SUPFAM" id="SSF54695">
    <property type="entry name" value="POZ domain"/>
    <property type="match status" value="1"/>
</dbReference>
<organism evidence="1 2">
    <name type="scientific">Delitschia confertaspora ATCC 74209</name>
    <dbReference type="NCBI Taxonomy" id="1513339"/>
    <lineage>
        <taxon>Eukaryota</taxon>
        <taxon>Fungi</taxon>
        <taxon>Dikarya</taxon>
        <taxon>Ascomycota</taxon>
        <taxon>Pezizomycotina</taxon>
        <taxon>Dothideomycetes</taxon>
        <taxon>Pleosporomycetidae</taxon>
        <taxon>Pleosporales</taxon>
        <taxon>Delitschiaceae</taxon>
        <taxon>Delitschia</taxon>
    </lineage>
</organism>
<dbReference type="EMBL" id="ML993909">
    <property type="protein sequence ID" value="KAF2203229.1"/>
    <property type="molecule type" value="Genomic_DNA"/>
</dbReference>
<comment type="caution">
    <text evidence="1">The sequence shown here is derived from an EMBL/GenBank/DDBJ whole genome shotgun (WGS) entry which is preliminary data.</text>
</comment>
<evidence type="ECO:0008006" key="3">
    <source>
        <dbReference type="Google" id="ProtNLM"/>
    </source>
</evidence>
<proteinExistence type="predicted"/>
<gene>
    <name evidence="1" type="ORF">GQ43DRAFT_336485</name>
</gene>
<keyword evidence="2" id="KW-1185">Reference proteome</keyword>
<name>A0A9P4MRP0_9PLEO</name>
<dbReference type="Proteomes" id="UP000799536">
    <property type="component" value="Unassembled WGS sequence"/>
</dbReference>